<dbReference type="VEuPathDB" id="VectorBase:ISCW014304"/>
<reference evidence="3" key="2">
    <citation type="submission" date="2020-05" db="UniProtKB">
        <authorList>
            <consortium name="EnsemblMetazoa"/>
        </authorList>
    </citation>
    <scope>IDENTIFICATION</scope>
    <source>
        <strain evidence="3">wikel</strain>
    </source>
</reference>
<protein>
    <submittedName>
        <fullName evidence="2 3">Uncharacterized protein</fullName>
    </submittedName>
</protein>
<name>B7QLQ1_IXOSC</name>
<gene>
    <name evidence="2" type="ORF">IscW_ISCW014304</name>
</gene>
<evidence type="ECO:0000313" key="4">
    <source>
        <dbReference type="Proteomes" id="UP000001555"/>
    </source>
</evidence>
<keyword evidence="4" id="KW-1185">Reference proteome</keyword>
<dbReference type="PaxDb" id="6945-B7QLQ1"/>
<reference evidence="2 4" key="1">
    <citation type="submission" date="2008-03" db="EMBL/GenBank/DDBJ databases">
        <title>Annotation of Ixodes scapularis.</title>
        <authorList>
            <consortium name="Ixodes scapularis Genome Project Consortium"/>
            <person name="Caler E."/>
            <person name="Hannick L.I."/>
            <person name="Bidwell S."/>
            <person name="Joardar V."/>
            <person name="Thiagarajan M."/>
            <person name="Amedeo P."/>
            <person name="Galinsky K.J."/>
            <person name="Schobel S."/>
            <person name="Inman J."/>
            <person name="Hostetler J."/>
            <person name="Miller J."/>
            <person name="Hammond M."/>
            <person name="Megy K."/>
            <person name="Lawson D."/>
            <person name="Kodira C."/>
            <person name="Sutton G."/>
            <person name="Meyer J."/>
            <person name="Hill C.A."/>
            <person name="Birren B."/>
            <person name="Nene V."/>
            <person name="Collins F."/>
            <person name="Alarcon-Chaidez F."/>
            <person name="Wikel S."/>
            <person name="Strausberg R."/>
        </authorList>
    </citation>
    <scope>NUCLEOTIDE SEQUENCE [LARGE SCALE GENOMIC DNA]</scope>
    <source>
        <strain evidence="4">Wikel</strain>
        <strain evidence="2">Wikel colony</strain>
    </source>
</reference>
<evidence type="ECO:0000256" key="1">
    <source>
        <dbReference type="SAM" id="MobiDB-lite"/>
    </source>
</evidence>
<dbReference type="EMBL" id="DS967185">
    <property type="protein sequence ID" value="EEC19773.1"/>
    <property type="molecule type" value="Genomic_DNA"/>
</dbReference>
<evidence type="ECO:0000313" key="2">
    <source>
        <dbReference type="EMBL" id="EEC19773.1"/>
    </source>
</evidence>
<dbReference type="HOGENOM" id="CLU_2906605_0_0_1"/>
<dbReference type="AlphaFoldDB" id="B7QLQ1"/>
<feature type="region of interest" description="Disordered" evidence="1">
    <location>
        <begin position="1"/>
        <end position="22"/>
    </location>
</feature>
<dbReference type="VEuPathDB" id="VectorBase:ISCI014304"/>
<dbReference type="Proteomes" id="UP000001555">
    <property type="component" value="Unassembled WGS sequence"/>
</dbReference>
<accession>B7QLQ1</accession>
<evidence type="ECO:0000313" key="3">
    <source>
        <dbReference type="EnsemblMetazoa" id="ISCW014304-PA"/>
    </source>
</evidence>
<sequence length="62" mass="6771">MAGEANKLETGGQTMISDEDLTPELQRFAEEELGETDESRVDALARLNQLLDAFSDSNGNIN</sequence>
<dbReference type="EMBL" id="ABJB010506285">
    <property type="status" value="NOT_ANNOTATED_CDS"/>
    <property type="molecule type" value="Genomic_DNA"/>
</dbReference>
<organism>
    <name type="scientific">Ixodes scapularis</name>
    <name type="common">Black-legged tick</name>
    <name type="synonym">Deer tick</name>
    <dbReference type="NCBI Taxonomy" id="6945"/>
    <lineage>
        <taxon>Eukaryota</taxon>
        <taxon>Metazoa</taxon>
        <taxon>Ecdysozoa</taxon>
        <taxon>Arthropoda</taxon>
        <taxon>Chelicerata</taxon>
        <taxon>Arachnida</taxon>
        <taxon>Acari</taxon>
        <taxon>Parasitiformes</taxon>
        <taxon>Ixodida</taxon>
        <taxon>Ixodoidea</taxon>
        <taxon>Ixodidae</taxon>
        <taxon>Ixodinae</taxon>
        <taxon>Ixodes</taxon>
    </lineage>
</organism>
<dbReference type="InParanoid" id="B7QLQ1"/>
<dbReference type="EnsemblMetazoa" id="ISCW014304-RA">
    <property type="protein sequence ID" value="ISCW014304-PA"/>
    <property type="gene ID" value="ISCW014304"/>
</dbReference>
<proteinExistence type="predicted"/>